<evidence type="ECO:0000313" key="2">
    <source>
        <dbReference type="EMBL" id="REG85420.1"/>
    </source>
</evidence>
<dbReference type="OrthoDB" id="816071at2"/>
<dbReference type="InterPro" id="IPR000073">
    <property type="entry name" value="AB_hydrolase_1"/>
</dbReference>
<organism evidence="2 3">
    <name type="scientific">Algoriphagus antarcticus</name>
    <dbReference type="NCBI Taxonomy" id="238540"/>
    <lineage>
        <taxon>Bacteria</taxon>
        <taxon>Pseudomonadati</taxon>
        <taxon>Bacteroidota</taxon>
        <taxon>Cytophagia</taxon>
        <taxon>Cytophagales</taxon>
        <taxon>Cyclobacteriaceae</taxon>
        <taxon>Algoriphagus</taxon>
    </lineage>
</organism>
<sequence length="387" mass="44893">MKLTLIFIFSISKLNAQPYLVPYDHHLPNSRKIEVQVEFLNEFNAERETVFLLEDAFDDLFMHFNELLDFTESSNFVLIKGRKNSEELKRGVMHSGKPDYQLAYKLFNQDQVARDIEVIRKVLLGDKKVILLGYSSAAMVLQHYLSLYPQQVSRMISVNPLVFDIQKNLGFPEFNLSFPTLKFSPEQLFDFSYYSNFNRQMSSAKSASYSSLIGFLSYRDVLRGFSHKIYFENDFALQVRLFEHSIALSGFQNTSQKPNPNFELMKKWSEAIWNTYLETNFPVFGTNYDDLLHFQGKVVLIGGAFDQLIYPKSYDILAEFYSNSTLLLLKDGHAFQKTSGKEGMHQLVEAFITNDFEKKIAAYKKLSEANLIFEKYSEGDFKIPPLF</sequence>
<evidence type="ECO:0000259" key="1">
    <source>
        <dbReference type="Pfam" id="PF00561"/>
    </source>
</evidence>
<dbReference type="AlphaFoldDB" id="A0A3E0DQS7"/>
<dbReference type="InterPro" id="IPR029058">
    <property type="entry name" value="AB_hydrolase_fold"/>
</dbReference>
<dbReference type="EMBL" id="QUNF01000013">
    <property type="protein sequence ID" value="REG85420.1"/>
    <property type="molecule type" value="Genomic_DNA"/>
</dbReference>
<proteinExistence type="predicted"/>
<dbReference type="Gene3D" id="3.40.50.1820">
    <property type="entry name" value="alpha/beta hydrolase"/>
    <property type="match status" value="1"/>
</dbReference>
<dbReference type="SUPFAM" id="SSF53474">
    <property type="entry name" value="alpha/beta-Hydrolases"/>
    <property type="match status" value="1"/>
</dbReference>
<gene>
    <name evidence="2" type="ORF">C8N25_113110</name>
</gene>
<keyword evidence="3" id="KW-1185">Reference proteome</keyword>
<comment type="caution">
    <text evidence="2">The sequence shown here is derived from an EMBL/GenBank/DDBJ whole genome shotgun (WGS) entry which is preliminary data.</text>
</comment>
<dbReference type="RefSeq" id="WP_086542430.1">
    <property type="nucleotide sequence ID" value="NZ_MSSW01000046.1"/>
</dbReference>
<protein>
    <submittedName>
        <fullName evidence="2">Pimeloyl-ACP methyl ester carboxylesterase</fullName>
    </submittedName>
</protein>
<evidence type="ECO:0000313" key="3">
    <source>
        <dbReference type="Proteomes" id="UP000256405"/>
    </source>
</evidence>
<reference evidence="2 3" key="1">
    <citation type="submission" date="2018-08" db="EMBL/GenBank/DDBJ databases">
        <title>Genomic Encyclopedia of Archaeal and Bacterial Type Strains, Phase II (KMG-II): from individual species to whole genera.</title>
        <authorList>
            <person name="Goeker M."/>
        </authorList>
    </citation>
    <scope>NUCLEOTIDE SEQUENCE [LARGE SCALE GENOMIC DNA]</scope>
    <source>
        <strain evidence="2 3">DSM 15986</strain>
    </source>
</reference>
<dbReference type="Proteomes" id="UP000256405">
    <property type="component" value="Unassembled WGS sequence"/>
</dbReference>
<accession>A0A3E0DQS7</accession>
<dbReference type="Pfam" id="PF00561">
    <property type="entry name" value="Abhydrolase_1"/>
    <property type="match status" value="1"/>
</dbReference>
<name>A0A3E0DQS7_9BACT</name>
<feature type="domain" description="AB hydrolase-1" evidence="1">
    <location>
        <begin position="90"/>
        <end position="336"/>
    </location>
</feature>